<feature type="domain" description="Flagellar hook protein FlgE D2" evidence="7">
    <location>
        <begin position="292"/>
        <end position="413"/>
    </location>
</feature>
<dbReference type="InterPro" id="IPR020013">
    <property type="entry name" value="Flagellar_FlgE/F/G"/>
</dbReference>
<feature type="domain" description="Flagellar basal body rod protein N-terminal" evidence="5">
    <location>
        <begin position="3"/>
        <end position="33"/>
    </location>
</feature>
<reference evidence="9" key="1">
    <citation type="submission" date="2018-06" db="EMBL/GenBank/DDBJ databases">
        <authorList>
            <person name="Zhirakovskaya E."/>
        </authorList>
    </citation>
    <scope>NUCLEOTIDE SEQUENCE</scope>
</reference>
<dbReference type="InterPro" id="IPR011491">
    <property type="entry name" value="FlgE_D2"/>
</dbReference>
<dbReference type="InterPro" id="IPR019776">
    <property type="entry name" value="Flagellar_basal_body_rod_CS"/>
</dbReference>
<dbReference type="PANTHER" id="PTHR30435">
    <property type="entry name" value="FLAGELLAR PROTEIN"/>
    <property type="match status" value="1"/>
</dbReference>
<name>A0A3B0ZD50_9ZZZZ</name>
<accession>A0A3B0ZD50</accession>
<protein>
    <recommendedName>
        <fullName evidence="3">Flagellar hook protein FlgE</fullName>
    </recommendedName>
</protein>
<evidence type="ECO:0000259" key="5">
    <source>
        <dbReference type="Pfam" id="PF00460"/>
    </source>
</evidence>
<evidence type="ECO:0000259" key="6">
    <source>
        <dbReference type="Pfam" id="PF06429"/>
    </source>
</evidence>
<evidence type="ECO:0000313" key="9">
    <source>
        <dbReference type="EMBL" id="VAW86123.1"/>
    </source>
</evidence>
<dbReference type="InterPro" id="IPR053967">
    <property type="entry name" value="LlgE_F_G-like_D1"/>
</dbReference>
<evidence type="ECO:0000256" key="1">
    <source>
        <dbReference type="ARBA" id="ARBA00004117"/>
    </source>
</evidence>
<proteinExistence type="inferred from homology"/>
<feature type="domain" description="Flagellar basal-body/hook protein C-terminal" evidence="6">
    <location>
        <begin position="487"/>
        <end position="531"/>
    </location>
</feature>
<dbReference type="EMBL" id="UOFO01000087">
    <property type="protein sequence ID" value="VAW86123.1"/>
    <property type="molecule type" value="Genomic_DNA"/>
</dbReference>
<organism evidence="9">
    <name type="scientific">hydrothermal vent metagenome</name>
    <dbReference type="NCBI Taxonomy" id="652676"/>
    <lineage>
        <taxon>unclassified sequences</taxon>
        <taxon>metagenomes</taxon>
        <taxon>ecological metagenomes</taxon>
    </lineage>
</organism>
<comment type="similarity">
    <text evidence="2">Belongs to the flagella basal body rod proteins family.</text>
</comment>
<dbReference type="InterPro" id="IPR002371">
    <property type="entry name" value="FlgK"/>
</dbReference>
<keyword evidence="4" id="KW-0975">Bacterial flagellum</keyword>
<dbReference type="PROSITE" id="PS00588">
    <property type="entry name" value="FLAGELLA_BB_ROD"/>
    <property type="match status" value="1"/>
</dbReference>
<dbReference type="Pfam" id="PF06429">
    <property type="entry name" value="Flg_bbr_C"/>
    <property type="match status" value="1"/>
</dbReference>
<dbReference type="Pfam" id="PF00460">
    <property type="entry name" value="Flg_bb_rod"/>
    <property type="match status" value="1"/>
</dbReference>
<dbReference type="InterPro" id="IPR001444">
    <property type="entry name" value="Flag_bb_rod_N"/>
</dbReference>
<dbReference type="GO" id="GO:0005829">
    <property type="term" value="C:cytosol"/>
    <property type="evidence" value="ECO:0007669"/>
    <property type="project" value="TreeGrafter"/>
</dbReference>
<evidence type="ECO:0000256" key="3">
    <source>
        <dbReference type="ARBA" id="ARBA00019015"/>
    </source>
</evidence>
<dbReference type="GO" id="GO:0071978">
    <property type="term" value="P:bacterial-type flagellum-dependent swarming motility"/>
    <property type="evidence" value="ECO:0007669"/>
    <property type="project" value="TreeGrafter"/>
</dbReference>
<comment type="subcellular location">
    <subcellularLocation>
        <location evidence="1">Bacterial flagellum basal body</location>
    </subcellularLocation>
</comment>
<dbReference type="InterPro" id="IPR010930">
    <property type="entry name" value="Flg_bb/hook_C_dom"/>
</dbReference>
<dbReference type="SUPFAM" id="SSF117143">
    <property type="entry name" value="Flagellar hook protein flgE"/>
    <property type="match status" value="2"/>
</dbReference>
<keyword evidence="9" id="KW-0966">Cell projection</keyword>
<evidence type="ECO:0000256" key="2">
    <source>
        <dbReference type="ARBA" id="ARBA00009677"/>
    </source>
</evidence>
<dbReference type="InterPro" id="IPR037058">
    <property type="entry name" value="Falgellar_hook_FlgE_sf"/>
</dbReference>
<dbReference type="Pfam" id="PF22692">
    <property type="entry name" value="LlgE_F_G_D1"/>
    <property type="match status" value="1"/>
</dbReference>
<dbReference type="InterPro" id="IPR037925">
    <property type="entry name" value="FlgE/F/G-like"/>
</dbReference>
<dbReference type="PRINTS" id="PR01005">
    <property type="entry name" value="FLGHOOKAP1"/>
</dbReference>
<dbReference type="GO" id="GO:0005198">
    <property type="term" value="F:structural molecule activity"/>
    <property type="evidence" value="ECO:0007669"/>
    <property type="project" value="InterPro"/>
</dbReference>
<evidence type="ECO:0000259" key="8">
    <source>
        <dbReference type="Pfam" id="PF22692"/>
    </source>
</evidence>
<gene>
    <name evidence="9" type="ORF">MNBD_GAMMA16-2219</name>
</gene>
<dbReference type="Gene3D" id="2.60.98.20">
    <property type="entry name" value="Flagellar hook protein FlgE"/>
    <property type="match status" value="1"/>
</dbReference>
<dbReference type="GO" id="GO:0009425">
    <property type="term" value="C:bacterial-type flagellum basal body"/>
    <property type="evidence" value="ECO:0007669"/>
    <property type="project" value="UniProtKB-SubCell"/>
</dbReference>
<evidence type="ECO:0000259" key="7">
    <source>
        <dbReference type="Pfam" id="PF07559"/>
    </source>
</evidence>
<keyword evidence="9" id="KW-0282">Flagellum</keyword>
<dbReference type="NCBIfam" id="TIGR03506">
    <property type="entry name" value="FlgEFG_subfam"/>
    <property type="match status" value="2"/>
</dbReference>
<dbReference type="GO" id="GO:0044780">
    <property type="term" value="P:bacterial-type flagellum assembly"/>
    <property type="evidence" value="ECO:0007669"/>
    <property type="project" value="InterPro"/>
</dbReference>
<sequence>MPFRIALSGLNAASADLRVIGNNVANASTTGYKKSRAEFADIFASSSLGTAANAIGAGVRISSVSQQFTQGNVGFTDNNLDLAVSGSGFFVLNDNGVQVYTRAGSMSVDNAGFVVNNQGQQLTAFLADSSGNISNGNSGPLQLDTTDIAPQPTSAVTMGLNLDASDAVPVPPVPTSVVTLAGAGQALDTTVSPVTTNLGNILDSYGSTPSASEIVWTDAGGGVWNAQFRVGGADQGAAVPVTIGTTATVSFAWDPDGGGAQPSQTITMDTTSLTEVSGTGTTLTGSNNGSLQAPFSSSDASTFNSSTALTVYDSQGTAHLATYYFRKTGTPNNWEMYSFVNSTQVDGPDTVTFATNGTISAINGNGAPFTQTIPGFVPTGTTAPSTMNIVNTLTGLTQYGSAFSVNTLSQDGFATGRLRGVDIADTGVVTARFTNGQSRTLGQVALASFPNTQGLRQLGDTSWGETFESGSAVISQPGTGSLGLIESGALEGSNVDLTEQLVGMITAQRNFQANAQVITTADTVTQTIINIR</sequence>
<keyword evidence="9" id="KW-0969">Cilium</keyword>
<dbReference type="GO" id="GO:0009424">
    <property type="term" value="C:bacterial-type flagellum hook"/>
    <property type="evidence" value="ECO:0007669"/>
    <property type="project" value="InterPro"/>
</dbReference>
<evidence type="ECO:0000256" key="4">
    <source>
        <dbReference type="ARBA" id="ARBA00023143"/>
    </source>
</evidence>
<dbReference type="AlphaFoldDB" id="A0A3B0ZD50"/>
<feature type="domain" description="Flagellar hook protein FlgE/F/G-like D1" evidence="8">
    <location>
        <begin position="83"/>
        <end position="124"/>
    </location>
</feature>
<dbReference type="PANTHER" id="PTHR30435:SF1">
    <property type="entry name" value="FLAGELLAR HOOK PROTEIN FLGE"/>
    <property type="match status" value="1"/>
</dbReference>
<dbReference type="Pfam" id="PF07559">
    <property type="entry name" value="FlgE_D2"/>
    <property type="match status" value="1"/>
</dbReference>